<gene>
    <name evidence="2" type="ORF">NYPRO_LOCUS19533</name>
</gene>
<dbReference type="Proteomes" id="UP000645828">
    <property type="component" value="Unassembled WGS sequence"/>
</dbReference>
<proteinExistence type="predicted"/>
<protein>
    <submittedName>
        <fullName evidence="2">(raccoon dog) hypothetical protein</fullName>
    </submittedName>
</protein>
<keyword evidence="3" id="KW-1185">Reference proteome</keyword>
<evidence type="ECO:0000313" key="2">
    <source>
        <dbReference type="EMBL" id="CAD7686740.1"/>
    </source>
</evidence>
<evidence type="ECO:0000313" key="3">
    <source>
        <dbReference type="Proteomes" id="UP000645828"/>
    </source>
</evidence>
<accession>A0A811ZDH6</accession>
<name>A0A811ZDH6_NYCPR</name>
<feature type="region of interest" description="Disordered" evidence="1">
    <location>
        <begin position="65"/>
        <end position="85"/>
    </location>
</feature>
<comment type="caution">
    <text evidence="2">The sequence shown here is derived from an EMBL/GenBank/DDBJ whole genome shotgun (WGS) entry which is preliminary data.</text>
</comment>
<dbReference type="EMBL" id="CAJHUB010000762">
    <property type="protein sequence ID" value="CAD7686740.1"/>
    <property type="molecule type" value="Genomic_DNA"/>
</dbReference>
<reference evidence="2" key="1">
    <citation type="submission" date="2020-12" db="EMBL/GenBank/DDBJ databases">
        <authorList>
            <consortium name="Molecular Ecology Group"/>
        </authorList>
    </citation>
    <scope>NUCLEOTIDE SEQUENCE</scope>
    <source>
        <strain evidence="2">TBG_1078</strain>
    </source>
</reference>
<evidence type="ECO:0000256" key="1">
    <source>
        <dbReference type="SAM" id="MobiDB-lite"/>
    </source>
</evidence>
<sequence>MPGAIMNITGSSGHGLPGALSFTGSSPALRGRALSHVPCPVSDSNHHVSPPSPVCSNPAEFTRGSPAGVYPRNHEGRKHLGPSHKAQDGPLSIAGVFFSENPAGISSAPAPEASLLTWELKCPIQKLKTCCLFLNPPRALPPRALGSWEKVSILLFTQACCGLAVCGQRLCIHW</sequence>
<organism evidence="2 3">
    <name type="scientific">Nyctereutes procyonoides</name>
    <name type="common">Raccoon dog</name>
    <name type="synonym">Canis procyonoides</name>
    <dbReference type="NCBI Taxonomy" id="34880"/>
    <lineage>
        <taxon>Eukaryota</taxon>
        <taxon>Metazoa</taxon>
        <taxon>Chordata</taxon>
        <taxon>Craniata</taxon>
        <taxon>Vertebrata</taxon>
        <taxon>Euteleostomi</taxon>
        <taxon>Mammalia</taxon>
        <taxon>Eutheria</taxon>
        <taxon>Laurasiatheria</taxon>
        <taxon>Carnivora</taxon>
        <taxon>Caniformia</taxon>
        <taxon>Canidae</taxon>
        <taxon>Nyctereutes</taxon>
    </lineage>
</organism>
<dbReference type="AlphaFoldDB" id="A0A811ZDH6"/>